<dbReference type="Proteomes" id="UP001518990">
    <property type="component" value="Unassembled WGS sequence"/>
</dbReference>
<keyword evidence="3" id="KW-0804">Transcription</keyword>
<dbReference type="PRINTS" id="PR00035">
    <property type="entry name" value="HTHGNTR"/>
</dbReference>
<dbReference type="PROSITE" id="PS50949">
    <property type="entry name" value="HTH_GNTR"/>
    <property type="match status" value="1"/>
</dbReference>
<reference evidence="6 7" key="1">
    <citation type="submission" date="2020-09" db="EMBL/GenBank/DDBJ databases">
        <title>Roseomonas.</title>
        <authorList>
            <person name="Zhu W."/>
        </authorList>
    </citation>
    <scope>NUCLEOTIDE SEQUENCE [LARGE SCALE GENOMIC DNA]</scope>
    <source>
        <strain evidence="6 7">1311</strain>
    </source>
</reference>
<evidence type="ECO:0000256" key="4">
    <source>
        <dbReference type="NCBIfam" id="TIGR02018"/>
    </source>
</evidence>
<sequence length="248" mass="27532">MVVNTTSMNAMPQPAFNPTEPRYQQIKRFIMDRVRSGEWSVEDRVPSENELVRLTGHSRVTVGRALRELADAGLLKRVQGVGTFVAGGPPQSALLELRDIAQEVTGRGNTHSTRVEELDRRAAEAEHAIAFGVPEGSLLFHSRIVHLENGVPVQLEDRLVNPLIAPDYLAQDFTRLTPYAHLMACAPAERVEHVVEAIRPDHAAAASLGITSDEPCLLIHRRTWSRRMVATRAWLTHPGSRYRLGGAF</sequence>
<dbReference type="SUPFAM" id="SSF64288">
    <property type="entry name" value="Chorismate lyase-like"/>
    <property type="match status" value="1"/>
</dbReference>
<dbReference type="InterPro" id="IPR050679">
    <property type="entry name" value="Bact_HTH_transcr_reg"/>
</dbReference>
<dbReference type="Gene3D" id="3.40.1410.10">
    <property type="entry name" value="Chorismate lyase-like"/>
    <property type="match status" value="1"/>
</dbReference>
<dbReference type="PANTHER" id="PTHR44846:SF16">
    <property type="entry name" value="TRANSCRIPTIONAL REGULATOR PHNF-RELATED"/>
    <property type="match status" value="1"/>
</dbReference>
<dbReference type="PANTHER" id="PTHR44846">
    <property type="entry name" value="MANNOSYL-D-GLYCERATE TRANSPORT/METABOLISM SYSTEM REPRESSOR MNGR-RELATED"/>
    <property type="match status" value="1"/>
</dbReference>
<protein>
    <recommendedName>
        <fullName evidence="4">Histidine utilization repressor</fullName>
    </recommendedName>
</protein>
<dbReference type="InterPro" id="IPR010248">
    <property type="entry name" value="His_ut_repres"/>
</dbReference>
<dbReference type="Gene3D" id="1.10.10.10">
    <property type="entry name" value="Winged helix-like DNA-binding domain superfamily/Winged helix DNA-binding domain"/>
    <property type="match status" value="1"/>
</dbReference>
<dbReference type="SUPFAM" id="SSF46785">
    <property type="entry name" value="Winged helix' DNA-binding domain"/>
    <property type="match status" value="1"/>
</dbReference>
<evidence type="ECO:0000313" key="6">
    <source>
        <dbReference type="EMBL" id="MBO1074407.1"/>
    </source>
</evidence>
<evidence type="ECO:0000313" key="7">
    <source>
        <dbReference type="Proteomes" id="UP001518990"/>
    </source>
</evidence>
<feature type="domain" description="HTH gntR-type" evidence="5">
    <location>
        <begin position="20"/>
        <end position="88"/>
    </location>
</feature>
<dbReference type="SMART" id="SM00866">
    <property type="entry name" value="UTRA"/>
    <property type="match status" value="1"/>
</dbReference>
<comment type="caution">
    <text evidence="6">The sequence shown here is derived from an EMBL/GenBank/DDBJ whole genome shotgun (WGS) entry which is preliminary data.</text>
</comment>
<dbReference type="EMBL" id="JACTNF010000005">
    <property type="protein sequence ID" value="MBO1074407.1"/>
    <property type="molecule type" value="Genomic_DNA"/>
</dbReference>
<gene>
    <name evidence="6" type="primary">hutC</name>
    <name evidence="6" type="ORF">IAI60_07280</name>
</gene>
<dbReference type="Pfam" id="PF00392">
    <property type="entry name" value="GntR"/>
    <property type="match status" value="1"/>
</dbReference>
<proteinExistence type="predicted"/>
<dbReference type="InterPro" id="IPR011663">
    <property type="entry name" value="UTRA"/>
</dbReference>
<dbReference type="Pfam" id="PF07702">
    <property type="entry name" value="UTRA"/>
    <property type="match status" value="1"/>
</dbReference>
<keyword evidence="7" id="KW-1185">Reference proteome</keyword>
<dbReference type="InterPro" id="IPR028978">
    <property type="entry name" value="Chorismate_lyase_/UTRA_dom_sf"/>
</dbReference>
<dbReference type="CDD" id="cd07377">
    <property type="entry name" value="WHTH_GntR"/>
    <property type="match status" value="1"/>
</dbReference>
<accession>A0ABS3KAE9</accession>
<keyword evidence="2" id="KW-0238">DNA-binding</keyword>
<dbReference type="NCBIfam" id="TIGR02018">
    <property type="entry name" value="his_ut_repres"/>
    <property type="match status" value="1"/>
</dbReference>
<evidence type="ECO:0000256" key="3">
    <source>
        <dbReference type="ARBA" id="ARBA00023163"/>
    </source>
</evidence>
<evidence type="ECO:0000256" key="2">
    <source>
        <dbReference type="ARBA" id="ARBA00023125"/>
    </source>
</evidence>
<organism evidence="6 7">
    <name type="scientific">Roseomonas marmotae</name>
    <dbReference type="NCBI Taxonomy" id="2768161"/>
    <lineage>
        <taxon>Bacteria</taxon>
        <taxon>Pseudomonadati</taxon>
        <taxon>Pseudomonadota</taxon>
        <taxon>Alphaproteobacteria</taxon>
        <taxon>Acetobacterales</taxon>
        <taxon>Roseomonadaceae</taxon>
        <taxon>Roseomonas</taxon>
    </lineage>
</organism>
<evidence type="ECO:0000259" key="5">
    <source>
        <dbReference type="PROSITE" id="PS50949"/>
    </source>
</evidence>
<dbReference type="InterPro" id="IPR036390">
    <property type="entry name" value="WH_DNA-bd_sf"/>
</dbReference>
<name>A0ABS3KAE9_9PROT</name>
<dbReference type="InterPro" id="IPR036388">
    <property type="entry name" value="WH-like_DNA-bd_sf"/>
</dbReference>
<keyword evidence="1" id="KW-0805">Transcription regulation</keyword>
<dbReference type="SMART" id="SM00345">
    <property type="entry name" value="HTH_GNTR"/>
    <property type="match status" value="1"/>
</dbReference>
<dbReference type="InterPro" id="IPR000524">
    <property type="entry name" value="Tscrpt_reg_HTH_GntR"/>
</dbReference>
<evidence type="ECO:0000256" key="1">
    <source>
        <dbReference type="ARBA" id="ARBA00023015"/>
    </source>
</evidence>